<dbReference type="EMBL" id="AVOT02086717">
    <property type="protein sequence ID" value="MBW0570703.1"/>
    <property type="molecule type" value="Genomic_DNA"/>
</dbReference>
<accession>A0A9Q3JXQ6</accession>
<keyword evidence="2" id="KW-1185">Reference proteome</keyword>
<comment type="caution">
    <text evidence="1">The sequence shown here is derived from an EMBL/GenBank/DDBJ whole genome shotgun (WGS) entry which is preliminary data.</text>
</comment>
<dbReference type="Proteomes" id="UP000765509">
    <property type="component" value="Unassembled WGS sequence"/>
</dbReference>
<protein>
    <submittedName>
        <fullName evidence="1">Uncharacterized protein</fullName>
    </submittedName>
</protein>
<reference evidence="1" key="1">
    <citation type="submission" date="2021-03" db="EMBL/GenBank/DDBJ databases">
        <title>Draft genome sequence of rust myrtle Austropuccinia psidii MF-1, a brazilian biotype.</title>
        <authorList>
            <person name="Quecine M.C."/>
            <person name="Pachon D.M.R."/>
            <person name="Bonatelli M.L."/>
            <person name="Correr F.H."/>
            <person name="Franceschini L.M."/>
            <person name="Leite T.F."/>
            <person name="Margarido G.R.A."/>
            <person name="Almeida C.A."/>
            <person name="Ferrarezi J.A."/>
            <person name="Labate C.A."/>
        </authorList>
    </citation>
    <scope>NUCLEOTIDE SEQUENCE</scope>
    <source>
        <strain evidence="1">MF-1</strain>
    </source>
</reference>
<dbReference type="OrthoDB" id="3253623at2759"/>
<evidence type="ECO:0000313" key="1">
    <source>
        <dbReference type="EMBL" id="MBW0570703.1"/>
    </source>
</evidence>
<proteinExistence type="predicted"/>
<sequence length="81" mass="9327">MEILHQHQQSQTPEGSPKCDIWDGLVWRRFTGTRNIHNPPFMSIPGALPSPFMWTGLMHMESQRGWSALDLSCSFVLIYPK</sequence>
<evidence type="ECO:0000313" key="2">
    <source>
        <dbReference type="Proteomes" id="UP000765509"/>
    </source>
</evidence>
<dbReference type="AlphaFoldDB" id="A0A9Q3JXQ6"/>
<organism evidence="1 2">
    <name type="scientific">Austropuccinia psidii MF-1</name>
    <dbReference type="NCBI Taxonomy" id="1389203"/>
    <lineage>
        <taxon>Eukaryota</taxon>
        <taxon>Fungi</taxon>
        <taxon>Dikarya</taxon>
        <taxon>Basidiomycota</taxon>
        <taxon>Pucciniomycotina</taxon>
        <taxon>Pucciniomycetes</taxon>
        <taxon>Pucciniales</taxon>
        <taxon>Sphaerophragmiaceae</taxon>
        <taxon>Austropuccinia</taxon>
    </lineage>
</organism>
<gene>
    <name evidence="1" type="ORF">O181_110418</name>
</gene>
<name>A0A9Q3JXQ6_9BASI</name>